<protein>
    <recommendedName>
        <fullName evidence="1">TRF2/HOY1 PH-like domain-containing protein</fullName>
    </recommendedName>
</protein>
<evidence type="ECO:0000259" key="1">
    <source>
        <dbReference type="Pfam" id="PF24818"/>
    </source>
</evidence>
<comment type="caution">
    <text evidence="2">The sequence shown here is derived from an EMBL/GenBank/DDBJ whole genome shotgun (WGS) entry which is preliminary data.</text>
</comment>
<dbReference type="AlphaFoldDB" id="A0A8S0SX27"/>
<dbReference type="PANTHER" id="PTHR33494">
    <property type="entry name" value="OS02G0793800 PROTEIN"/>
    <property type="match status" value="1"/>
</dbReference>
<accession>A0A8S0SX27</accession>
<name>A0A8S0SX27_OLEEU</name>
<proteinExistence type="predicted"/>
<dbReference type="PANTHER" id="PTHR33494:SF5">
    <property type="entry name" value="F10A16.6 PROTEIN"/>
    <property type="match status" value="1"/>
</dbReference>
<feature type="domain" description="TRF2/HOY1 PH-like" evidence="1">
    <location>
        <begin position="123"/>
        <end position="241"/>
    </location>
</feature>
<evidence type="ECO:0000313" key="3">
    <source>
        <dbReference type="Proteomes" id="UP000594638"/>
    </source>
</evidence>
<reference evidence="2 3" key="1">
    <citation type="submission" date="2019-12" db="EMBL/GenBank/DDBJ databases">
        <authorList>
            <person name="Alioto T."/>
            <person name="Alioto T."/>
            <person name="Gomez Garrido J."/>
        </authorList>
    </citation>
    <scope>NUCLEOTIDE SEQUENCE [LARGE SCALE GENOMIC DNA]</scope>
</reference>
<dbReference type="Pfam" id="PF24818">
    <property type="entry name" value="PH_TRF2_HOY1"/>
    <property type="match status" value="1"/>
</dbReference>
<organism evidence="2 3">
    <name type="scientific">Olea europaea subsp. europaea</name>
    <dbReference type="NCBI Taxonomy" id="158383"/>
    <lineage>
        <taxon>Eukaryota</taxon>
        <taxon>Viridiplantae</taxon>
        <taxon>Streptophyta</taxon>
        <taxon>Embryophyta</taxon>
        <taxon>Tracheophyta</taxon>
        <taxon>Spermatophyta</taxon>
        <taxon>Magnoliopsida</taxon>
        <taxon>eudicotyledons</taxon>
        <taxon>Gunneridae</taxon>
        <taxon>Pentapetalae</taxon>
        <taxon>asterids</taxon>
        <taxon>lamiids</taxon>
        <taxon>Lamiales</taxon>
        <taxon>Oleaceae</taxon>
        <taxon>Oleeae</taxon>
        <taxon>Olea</taxon>
    </lineage>
</organism>
<dbReference type="EMBL" id="CACTIH010005570">
    <property type="protein sequence ID" value="CAA2997828.1"/>
    <property type="molecule type" value="Genomic_DNA"/>
</dbReference>
<keyword evidence="3" id="KW-1185">Reference proteome</keyword>
<dbReference type="Proteomes" id="UP000594638">
    <property type="component" value="Unassembled WGS sequence"/>
</dbReference>
<sequence>MVEGIVFWNESCVGFSNSEEFQSHPSVDYKNQENEFGIQGFEQCSISKRMRLSPEFTLQEGDVDSPQESSPLGLKLRKTPSFLNLLEMKLSQWKKEDCSSKSNLRIGRQSSKTKFDEKLKATNFAAILLKIGNWQWISEHEGDLTTKLYYGKHKMVWEVLVGALKSKIEIQWSNITAIRAIIRDNEPGILEIELNQPPLFFRETNPQPRKHTLWHQALDFTGGQASTCRRHHVSFAPRMLDKHYEKLLQCDQRLFSLSQKPFPSQESPYFDSAVNEGSKSFFTLNGYESEFLLGMQYPHRTYPAPFVLGKIENFKTMTMSPTRLTAFDQRVWSEGENTDWEESQADYVLSPLDYLSVEDAGGFSPSRRVLNDIENHLLEDNQFVYSNEETLFTNVKLTRPLIEPLDVNPINSTVANQLLINYQITDTQVIQNFLERSKPDGTD</sequence>
<dbReference type="InterPro" id="IPR057939">
    <property type="entry name" value="TRF2_HOY1_PH"/>
</dbReference>
<gene>
    <name evidence="2" type="ORF">OLEA9_A052605</name>
</gene>
<dbReference type="OrthoDB" id="6159439at2759"/>
<evidence type="ECO:0000313" key="2">
    <source>
        <dbReference type="EMBL" id="CAA2997828.1"/>
    </source>
</evidence>
<dbReference type="Gramene" id="OE9A052605T2">
    <property type="protein sequence ID" value="OE9A052605C2"/>
    <property type="gene ID" value="OE9A052605"/>
</dbReference>